<dbReference type="Proteomes" id="UP000694865">
    <property type="component" value="Unplaced"/>
</dbReference>
<keyword evidence="1" id="KW-1185">Reference proteome</keyword>
<name>A0ABM0M1N6_SACKO</name>
<accession>A0ABM0M1N6</accession>
<organism evidence="1 2">
    <name type="scientific">Saccoglossus kowalevskii</name>
    <name type="common">Acorn worm</name>
    <dbReference type="NCBI Taxonomy" id="10224"/>
    <lineage>
        <taxon>Eukaryota</taxon>
        <taxon>Metazoa</taxon>
        <taxon>Hemichordata</taxon>
        <taxon>Enteropneusta</taxon>
        <taxon>Harrimaniidae</taxon>
        <taxon>Saccoglossus</taxon>
    </lineage>
</organism>
<proteinExistence type="predicted"/>
<dbReference type="GeneID" id="102803601"/>
<gene>
    <name evidence="2" type="primary">LOC102803601</name>
</gene>
<reference evidence="2" key="1">
    <citation type="submission" date="2025-08" db="UniProtKB">
        <authorList>
            <consortium name="RefSeq"/>
        </authorList>
    </citation>
    <scope>IDENTIFICATION</scope>
    <source>
        <tissue evidence="2">Testes</tissue>
    </source>
</reference>
<sequence length="108" mass="12753">MNDQDPFDTLEKEYRVQLEENQIAKLHAALQYINSEQLINVLHNYIALGLQEQIDACGDITEWRIHDVFQNIENVGVITGFEDNFPKDILIKNLFFTWNEIIKYCHKN</sequence>
<evidence type="ECO:0000313" key="1">
    <source>
        <dbReference type="Proteomes" id="UP000694865"/>
    </source>
</evidence>
<protein>
    <submittedName>
        <fullName evidence="2">Uncharacterized protein LOC102803601</fullName>
    </submittedName>
</protein>
<evidence type="ECO:0000313" key="2">
    <source>
        <dbReference type="RefSeq" id="XP_006813927.1"/>
    </source>
</evidence>
<dbReference type="RefSeq" id="XP_006813927.1">
    <property type="nucleotide sequence ID" value="XM_006813864.1"/>
</dbReference>